<dbReference type="RefSeq" id="WP_190918493.1">
    <property type="nucleotide sequence ID" value="NZ_JACXIZ010000021.1"/>
</dbReference>
<organism evidence="7 8">
    <name type="scientific">Paenibacillus sabuli</name>
    <dbReference type="NCBI Taxonomy" id="2772509"/>
    <lineage>
        <taxon>Bacteria</taxon>
        <taxon>Bacillati</taxon>
        <taxon>Bacillota</taxon>
        <taxon>Bacilli</taxon>
        <taxon>Bacillales</taxon>
        <taxon>Paenibacillaceae</taxon>
        <taxon>Paenibacillus</taxon>
    </lineage>
</organism>
<gene>
    <name evidence="7" type="ORF">IDH44_13725</name>
</gene>
<dbReference type="Pfam" id="PF01547">
    <property type="entry name" value="SBP_bac_1"/>
    <property type="match status" value="1"/>
</dbReference>
<dbReference type="PROSITE" id="PS51257">
    <property type="entry name" value="PROKAR_LIPOPROTEIN"/>
    <property type="match status" value="1"/>
</dbReference>
<dbReference type="PANTHER" id="PTHR43649:SF31">
    <property type="entry name" value="SN-GLYCEROL-3-PHOSPHATE-BINDING PERIPLASMIC PROTEIN UGPB"/>
    <property type="match status" value="1"/>
</dbReference>
<reference evidence="7" key="1">
    <citation type="submission" date="2020-09" db="EMBL/GenBank/DDBJ databases">
        <title>A novel bacterium of genus Paenibacillus, isolated from South China Sea.</title>
        <authorList>
            <person name="Huang H."/>
            <person name="Mo K."/>
            <person name="Hu Y."/>
        </authorList>
    </citation>
    <scope>NUCLEOTIDE SEQUENCE</scope>
    <source>
        <strain evidence="7">IB182496</strain>
    </source>
</reference>
<accession>A0A927GT19</accession>
<feature type="signal peptide" evidence="6">
    <location>
        <begin position="1"/>
        <end position="23"/>
    </location>
</feature>
<keyword evidence="4 6" id="KW-0732">Signal</keyword>
<evidence type="ECO:0000313" key="7">
    <source>
        <dbReference type="EMBL" id="MBD2846257.1"/>
    </source>
</evidence>
<dbReference type="AlphaFoldDB" id="A0A927GT19"/>
<sequence length="498" mass="56037">MKTNVRKMIVTSLALLLLAAALAACSGGNGESGTETRVLRIGMLYGGADNEPYFRQQFTDSYELMHPEIEFEITSAIDYSTMRYSASGEQEEQPDPYEEMQKLLNGSNPVDVVVVDGAILRKLVQDNMLKELDPLIQQDDFDISDYVPTVIDGIKSLGDNRIFGLTPTFTSSALFYNKQIFQETGVQPPTDGMQWQDVINLAQQVAKGEGADRKFGLMLNRWGGDGFSDMQTFAAPLQLKMFDDNAEQMLVNNDEWKRIWTTVTDLYRNDISPTSEEIYNYDGMGDQPMGPYSGDMFLSGRVAMVVADYYFLNEIRNAQNQAQNSEDYTMIEWDVVTVPEHPEAPGVGGNINLSQLMGINAKAPNADDAWEFIKFLNGKEWAKLKSRSTYEMVAREEYLKPQAGMDYNIGAFTKMKPVLPTDSDMNELYMKYPYFYEAVYSPGQMLFQQVLSEEKSVDEALAEWETQGNQNLAQMKENPDQPLQNSDMATSGGAIMVR</sequence>
<comment type="caution">
    <text evidence="7">The sequence shown here is derived from an EMBL/GenBank/DDBJ whole genome shotgun (WGS) entry which is preliminary data.</text>
</comment>
<comment type="subcellular location">
    <subcellularLocation>
        <location evidence="1">Cell envelope</location>
    </subcellularLocation>
</comment>
<dbReference type="Proteomes" id="UP000621560">
    <property type="component" value="Unassembled WGS sequence"/>
</dbReference>
<evidence type="ECO:0000256" key="4">
    <source>
        <dbReference type="ARBA" id="ARBA00022729"/>
    </source>
</evidence>
<feature type="chain" id="PRO_5036679998" evidence="6">
    <location>
        <begin position="24"/>
        <end position="498"/>
    </location>
</feature>
<evidence type="ECO:0000313" key="8">
    <source>
        <dbReference type="Proteomes" id="UP000621560"/>
    </source>
</evidence>
<keyword evidence="8" id="KW-1185">Reference proteome</keyword>
<name>A0A927GT19_9BACL</name>
<evidence type="ECO:0000256" key="3">
    <source>
        <dbReference type="ARBA" id="ARBA00022448"/>
    </source>
</evidence>
<comment type="similarity">
    <text evidence="2">Belongs to the bacterial solute-binding protein 1 family.</text>
</comment>
<evidence type="ECO:0000256" key="1">
    <source>
        <dbReference type="ARBA" id="ARBA00004196"/>
    </source>
</evidence>
<dbReference type="EMBL" id="JACXIZ010000021">
    <property type="protein sequence ID" value="MBD2846257.1"/>
    <property type="molecule type" value="Genomic_DNA"/>
</dbReference>
<evidence type="ECO:0000256" key="2">
    <source>
        <dbReference type="ARBA" id="ARBA00008520"/>
    </source>
</evidence>
<evidence type="ECO:0000256" key="6">
    <source>
        <dbReference type="SAM" id="SignalP"/>
    </source>
</evidence>
<evidence type="ECO:0000256" key="5">
    <source>
        <dbReference type="SAM" id="MobiDB-lite"/>
    </source>
</evidence>
<dbReference type="SUPFAM" id="SSF53850">
    <property type="entry name" value="Periplasmic binding protein-like II"/>
    <property type="match status" value="1"/>
</dbReference>
<dbReference type="InterPro" id="IPR006059">
    <property type="entry name" value="SBP"/>
</dbReference>
<feature type="region of interest" description="Disordered" evidence="5">
    <location>
        <begin position="476"/>
        <end position="498"/>
    </location>
</feature>
<dbReference type="InterPro" id="IPR050490">
    <property type="entry name" value="Bact_solute-bd_prot1"/>
</dbReference>
<proteinExistence type="inferred from homology"/>
<keyword evidence="3" id="KW-0813">Transport</keyword>
<dbReference type="GO" id="GO:0030313">
    <property type="term" value="C:cell envelope"/>
    <property type="evidence" value="ECO:0007669"/>
    <property type="project" value="UniProtKB-SubCell"/>
</dbReference>
<protein>
    <submittedName>
        <fullName evidence="7">Extracellular solute-binding protein</fullName>
    </submittedName>
</protein>
<dbReference type="PANTHER" id="PTHR43649">
    <property type="entry name" value="ARABINOSE-BINDING PROTEIN-RELATED"/>
    <property type="match status" value="1"/>
</dbReference>
<dbReference type="Gene3D" id="3.40.190.10">
    <property type="entry name" value="Periplasmic binding protein-like II"/>
    <property type="match status" value="1"/>
</dbReference>